<evidence type="ECO:0000313" key="12">
    <source>
        <dbReference type="EMBL" id="APD75062.1"/>
    </source>
</evidence>
<evidence type="ECO:0000256" key="1">
    <source>
        <dbReference type="ARBA" id="ARBA00002523"/>
    </source>
</evidence>
<dbReference type="GO" id="GO:0098552">
    <property type="term" value="C:side of membrane"/>
    <property type="evidence" value="ECO:0007669"/>
    <property type="project" value="UniProtKB-KW"/>
</dbReference>
<name>A0A1J0RBB3_9TRYP</name>
<keyword evidence="4" id="KW-0336">GPI-anchor</keyword>
<evidence type="ECO:0000256" key="8">
    <source>
        <dbReference type="ARBA" id="ARBA00023288"/>
    </source>
</evidence>
<evidence type="ECO:0000256" key="2">
    <source>
        <dbReference type="ARBA" id="ARBA00004609"/>
    </source>
</evidence>
<feature type="region of interest" description="Disordered" evidence="9">
    <location>
        <begin position="352"/>
        <end position="386"/>
    </location>
</feature>
<evidence type="ECO:0000259" key="10">
    <source>
        <dbReference type="Pfam" id="PF10659"/>
    </source>
</evidence>
<dbReference type="AlphaFoldDB" id="A0A1J0RBB3"/>
<feature type="domain" description="Trypanosome variant surface glycoprotein C-terminal" evidence="10">
    <location>
        <begin position="335"/>
        <end position="414"/>
    </location>
</feature>
<dbReference type="VEuPathDB" id="TriTrypDB:Tb1125.Tb11.v5.0919"/>
<evidence type="ECO:0000256" key="5">
    <source>
        <dbReference type="ARBA" id="ARBA00022729"/>
    </source>
</evidence>
<feature type="domain" description="Trypanosome variant surface glycoprotein B-type N-terminal" evidence="11">
    <location>
        <begin position="1"/>
        <end position="296"/>
    </location>
</feature>
<comment type="subcellular location">
    <subcellularLocation>
        <location evidence="2">Cell membrane</location>
        <topology evidence="2">Lipid-anchor</topology>
        <topology evidence="2">GPI-anchor</topology>
    </subcellularLocation>
</comment>
<feature type="compositionally biased region" description="Low complexity" evidence="9">
    <location>
        <begin position="372"/>
        <end position="383"/>
    </location>
</feature>
<keyword evidence="3" id="KW-1003">Cell membrane</keyword>
<dbReference type="Pfam" id="PF10659">
    <property type="entry name" value="Trypan_glycop_C"/>
    <property type="match status" value="1"/>
</dbReference>
<comment type="function">
    <text evidence="1">VSG forms a coat on the surface of the parasite. The trypanosome evades the immune response of the host by expressing a series of antigenically distinct VSGs from an estimated 1000 VSG genes.</text>
</comment>
<keyword evidence="5" id="KW-0732">Signal</keyword>
<evidence type="ECO:0000256" key="9">
    <source>
        <dbReference type="SAM" id="MobiDB-lite"/>
    </source>
</evidence>
<organism evidence="12">
    <name type="scientific">Trypanosoma brucei</name>
    <dbReference type="NCBI Taxonomy" id="5691"/>
    <lineage>
        <taxon>Eukaryota</taxon>
        <taxon>Discoba</taxon>
        <taxon>Euglenozoa</taxon>
        <taxon>Kinetoplastea</taxon>
        <taxon>Metakinetoplastina</taxon>
        <taxon>Trypanosomatida</taxon>
        <taxon>Trypanosomatidae</taxon>
        <taxon>Trypanosoma</taxon>
    </lineage>
</organism>
<dbReference type="GO" id="GO:0005886">
    <property type="term" value="C:plasma membrane"/>
    <property type="evidence" value="ECO:0007669"/>
    <property type="project" value="UniProtKB-SubCell"/>
</dbReference>
<dbReference type="InterPro" id="IPR025932">
    <property type="entry name" value="Trypano_VSG_B_N_dom"/>
</dbReference>
<evidence type="ECO:0000256" key="3">
    <source>
        <dbReference type="ARBA" id="ARBA00022475"/>
    </source>
</evidence>
<feature type="compositionally biased region" description="Basic and acidic residues" evidence="9">
    <location>
        <begin position="352"/>
        <end position="371"/>
    </location>
</feature>
<dbReference type="InterPro" id="IPR019609">
    <property type="entry name" value="Variant_surf_glycoprt_trypan_C"/>
</dbReference>
<proteinExistence type="predicted"/>
<accession>A0A1J0RBB3</accession>
<keyword evidence="8" id="KW-0449">Lipoprotein</keyword>
<evidence type="ECO:0000256" key="4">
    <source>
        <dbReference type="ARBA" id="ARBA00022622"/>
    </source>
</evidence>
<evidence type="ECO:0000256" key="7">
    <source>
        <dbReference type="ARBA" id="ARBA00023180"/>
    </source>
</evidence>
<keyword evidence="7" id="KW-0325">Glycoprotein</keyword>
<dbReference type="Pfam" id="PF13206">
    <property type="entry name" value="VSG_B"/>
    <property type="match status" value="1"/>
</dbReference>
<feature type="region of interest" description="Disordered" evidence="9">
    <location>
        <begin position="1"/>
        <end position="22"/>
    </location>
</feature>
<dbReference type="VEuPathDB" id="TriTrypDB:Tb427_000309600"/>
<evidence type="ECO:0000256" key="6">
    <source>
        <dbReference type="ARBA" id="ARBA00023136"/>
    </source>
</evidence>
<sequence length="414" mass="43595">MFYTNDTPKKVHNTAEAAGQGKKGYEEYWEDWKKAAEQLLTAPKTPRLEATGISKLTPAQRKLAHGDIAKLAGKAREIKKQIDGLEKGKIDSATATAKLKAAVYGAGASTPASTTLVSAFGADPDNTDRDTVCQAESGNQKVKTVAAALACLCMKASGGGTANWQTSTCTKKADGSTGWDSGSSAPNIGDMKTALKACPKRRKAAARSADLTAAVDGVLSSIEAGDTDGYIGHFVTAGCNGSKGNGICVKITGYTANPTAAIAKVPWIHNIQELATELNKREVAAQEAHRLNQMLKLEAEAANAIIAEAKEAPDMALSIPATSTVAKDEAAPQNCTKHKNNETCVQKGCRWEEKGGKSDTERTCKPKKGEGETNSGTGESTSKCTSLDTEDKCQVVQGKTHPGKKYVCGWIEEK</sequence>
<evidence type="ECO:0000259" key="11">
    <source>
        <dbReference type="Pfam" id="PF13206"/>
    </source>
</evidence>
<dbReference type="EMBL" id="KX701106">
    <property type="protein sequence ID" value="APD75062.1"/>
    <property type="molecule type" value="Genomic_DNA"/>
</dbReference>
<reference evidence="12" key="1">
    <citation type="submission" date="2016-08" db="EMBL/GenBank/DDBJ databases">
        <title>VSG repertoire of Trypanosoma brucei EATRO 1125.</title>
        <authorList>
            <person name="Cross G.A."/>
        </authorList>
    </citation>
    <scope>NUCLEOTIDE SEQUENCE</scope>
    <source>
        <strain evidence="12">EATRO 1125</strain>
    </source>
</reference>
<dbReference type="VEuPathDB" id="TriTrypDB:Tb11.v5.0919"/>
<protein>
    <submittedName>
        <fullName evidence="12">Variant surface glycoprotein 1125.4856</fullName>
    </submittedName>
</protein>
<keyword evidence="6" id="KW-0472">Membrane</keyword>